<accession>A0ACC6IL30</accession>
<proteinExistence type="predicted"/>
<keyword evidence="2" id="KW-1185">Reference proteome</keyword>
<name>A0ACC6IL30_9ACTN</name>
<gene>
    <name evidence="1" type="ORF">QE364_003118</name>
</gene>
<sequence>MRDSITGFSLFNENKLARQVDHRSVLMVESDADVSLIGLHVDEDVVRCKPGFARTATLLAAQLHLNYGDKWVAAIVDRDVVNSAVPSNAFTTRFYDLEAEIFLTNIDSVAQLTFRHLVTEETAGSMRMSEARQVVESAIELARAIGWVRYANNRQAMGIGTASLPLGEVVRRSRGKNTLIEAAAEMACVRARQPALAAALGADATSASNDPSILIDVCNGHDLFNALRFRISAVTGRAVAEREFARSLHALVSCPEFVATSVFGPVQAWFAREVGNGVFDCQLRTLMT</sequence>
<comment type="caution">
    <text evidence="1">The sequence shown here is derived from an EMBL/GenBank/DDBJ whole genome shotgun (WGS) entry which is preliminary data.</text>
</comment>
<evidence type="ECO:0000313" key="1">
    <source>
        <dbReference type="EMBL" id="MDR6211394.1"/>
    </source>
</evidence>
<protein>
    <submittedName>
        <fullName evidence="1">Uncharacterized protein</fullName>
    </submittedName>
</protein>
<reference evidence="1" key="1">
    <citation type="submission" date="2023-08" db="EMBL/GenBank/DDBJ databases">
        <title>Functional and genomic diversity of the sorghum phyllosphere microbiome.</title>
        <authorList>
            <person name="Shade A."/>
        </authorList>
    </citation>
    <scope>NUCLEOTIDE SEQUENCE</scope>
    <source>
        <strain evidence="1">SORGH_AS_0885</strain>
    </source>
</reference>
<organism evidence="1 2">
    <name type="scientific">Nocardioides zeae</name>
    <dbReference type="NCBI Taxonomy" id="1457234"/>
    <lineage>
        <taxon>Bacteria</taxon>
        <taxon>Bacillati</taxon>
        <taxon>Actinomycetota</taxon>
        <taxon>Actinomycetes</taxon>
        <taxon>Propionibacteriales</taxon>
        <taxon>Nocardioidaceae</taxon>
        <taxon>Nocardioides</taxon>
    </lineage>
</organism>
<dbReference type="EMBL" id="JAVIZJ010000009">
    <property type="protein sequence ID" value="MDR6211394.1"/>
    <property type="molecule type" value="Genomic_DNA"/>
</dbReference>
<evidence type="ECO:0000313" key="2">
    <source>
        <dbReference type="Proteomes" id="UP001261666"/>
    </source>
</evidence>
<dbReference type="Proteomes" id="UP001261666">
    <property type="component" value="Unassembled WGS sequence"/>
</dbReference>